<dbReference type="InterPro" id="IPR028098">
    <property type="entry name" value="Glyco_trans_4-like_N"/>
</dbReference>
<accession>A0A5C8KK34</accession>
<evidence type="ECO:0000259" key="3">
    <source>
        <dbReference type="Pfam" id="PF00535"/>
    </source>
</evidence>
<dbReference type="CDD" id="cd03801">
    <property type="entry name" value="GT4_PimA-like"/>
    <property type="match status" value="2"/>
</dbReference>
<sequence length="1578" mass="172826">MVCGGLPRRGGGRRGSGRALRDVRCRRGPRPERRLQHPWLPRALSRRARGRPQPVGALPASREGRGKEHDTRGGRPLMWIPGEDILELRQSGLFDAQWYASTYRDVALLGMDPAEHFLRIGAAMGRRPGPGFDTAFYLESNPDVAASGDNPLLHYLRFGRLEGRPPRPRGGASFRADPEQGAPCEAVDIAGLELLGRGSATRRPGTRTLLVCAHVAGEKIFGGERSLLDMLDVLQANGLDSVVSVPGQPSAHYLEALLARTSAVYRVPQSWWRDGEPIDEQVVARFAALIHREGIDAVHVNTIMLREPLEAGRLMGVPAVVHARELITSDEALCRVIGHGADQVVSEVLARCDAIIANSRATAAVYESGGRTFVVPNMVEADRFIMSEPGRGERVRVGMISSNLAKKGVSDFASVARRLQDLGVPADMVLVGPETTATEELRGLPGLPSNLEFAGYREHAWEAIAELDVVVNLSECQESFGRTILEAMAAARPVVVYDWGALPELVADGETGFVTAYRDTAAVAERIARLVSDRELLRALGAAGRRRAGEEFGSERSSRALVEAYEEIWRDFTPRKLTRVARALPEPTGTDRPLRIAYFIWWFPAPSETFVLNELRELVRCGHDVEVFCRQSPFPDFVPDFDIQWTQVVDARDLAEKLQSSRREIVHSHFVYPTVTDMVWPACEQIGVDFTFIAHAQDIFRYTNDARNRIGEIAHSPRCRRVVVPSRFHRDYLLERGVPRRKLFINPNGMDPELYSAQAIAPTRRNGSRRSVCAVHRFAPKKGLEHLIRAAPGLARIGVDVHIYGYGDLEPEYRRLIASLDARNVHLHGPVEGREALLEVFASHDLFACPSVRAADGDMDGIPTVVMEAMAAGLPVMVTPLSGIPELVSDGVNGLYCEPTASSIVDVVGRFFDMPEAERTSLARAARDTVEEAFSTPRLVAGLVRLWRNQTLDVLVVSWNNLPELAEVVRRLQANTTLPWHLVICDNGSGTDVAAWLAAAHAAYPNLTVVHNRDNVFVGPGTNVCLEASASDLAVYVCGKEGFTMEQGWERPLVDYMERHPEVGQAGTLACSPSYLFGRDYPEGVREYPNFRHHEFVEGQPDRRFGHVQGGFFILRRSMIDTAGGFSDAVPHDYTDVEFSVHVEASGWRLGQAPGMLALYNKTRPDIFSRIDESMLAIHPPTLEQLPLLDAIASRKTRFCNVCGWHGPQFDAGLECPGCQSRPRDRTLYRFLAESTLVYRRLLALGIGVGQAVDAIWRTQFRGDVAAAGQLDEAALAELAPGRLDGRLDVVYIDAEAVAPTALAGVFDAAVRLLSARGVLAVRFGHGHPTAAHEEAAVAELAGRMGGPSHCASTSAAKWFATIRVPCGCCARRNPTNACIDHRGRWVPWPGHPRGIAGGGHPRRRARPARTARGVARLRQDGVRLQCQPARPRSPCPGRRSLAAPWLHQSPGGIDGGPGGRCRGERRVLDPPVPGRRAVGGRTGCLRIERRDGLRPHRRDPGGGKPFDPAAECLWHLEAVHRALPGPVPNAAGHQPARGQSLRPRPVDRHAGGRDSALRPVLAAPGAGRDLGRRYGGA</sequence>
<evidence type="ECO:0000259" key="2">
    <source>
        <dbReference type="Pfam" id="PF00534"/>
    </source>
</evidence>
<feature type="domain" description="Glycosyltransferase 2-like" evidence="3">
    <location>
        <begin position="954"/>
        <end position="1120"/>
    </location>
</feature>
<dbReference type="InterPro" id="IPR001296">
    <property type="entry name" value="Glyco_trans_1"/>
</dbReference>
<gene>
    <name evidence="5" type="ORF">FU658_12985</name>
</gene>
<name>A0A5C8KK34_9GAMM</name>
<dbReference type="InterPro" id="IPR029044">
    <property type="entry name" value="Nucleotide-diphossugar_trans"/>
</dbReference>
<organism evidence="5 6">
    <name type="scientific">Alkalisalibacterium limincola</name>
    <dbReference type="NCBI Taxonomy" id="2699169"/>
    <lineage>
        <taxon>Bacteria</taxon>
        <taxon>Pseudomonadati</taxon>
        <taxon>Pseudomonadota</taxon>
        <taxon>Gammaproteobacteria</taxon>
        <taxon>Lysobacterales</taxon>
        <taxon>Lysobacteraceae</taxon>
        <taxon>Alkalisalibacterium</taxon>
    </lineage>
</organism>
<evidence type="ECO:0000313" key="5">
    <source>
        <dbReference type="EMBL" id="TXK59853.1"/>
    </source>
</evidence>
<comment type="caution">
    <text evidence="5">The sequence shown here is derived from an EMBL/GenBank/DDBJ whole genome shotgun (WGS) entry which is preliminary data.</text>
</comment>
<dbReference type="OrthoDB" id="4611853at2"/>
<dbReference type="GO" id="GO:0016757">
    <property type="term" value="F:glycosyltransferase activity"/>
    <property type="evidence" value="ECO:0007669"/>
    <property type="project" value="InterPro"/>
</dbReference>
<reference evidence="5 6" key="1">
    <citation type="submission" date="2019-08" db="EMBL/GenBank/DDBJ databases">
        <authorList>
            <person name="Karlyshev A.V."/>
        </authorList>
    </citation>
    <scope>NUCLEOTIDE SEQUENCE [LARGE SCALE GENOMIC DNA]</scope>
    <source>
        <strain evidence="5 6">Alg18-2.2</strain>
    </source>
</reference>
<dbReference type="PANTHER" id="PTHR45947:SF3">
    <property type="entry name" value="SULFOQUINOVOSYL TRANSFERASE SQD2"/>
    <property type="match status" value="1"/>
</dbReference>
<dbReference type="Gene3D" id="3.40.50.2000">
    <property type="entry name" value="Glycogen Phosphorylase B"/>
    <property type="match status" value="4"/>
</dbReference>
<dbReference type="InterPro" id="IPR050194">
    <property type="entry name" value="Glycosyltransferase_grp1"/>
</dbReference>
<evidence type="ECO:0000259" key="4">
    <source>
        <dbReference type="Pfam" id="PF13439"/>
    </source>
</evidence>
<dbReference type="Pfam" id="PF00535">
    <property type="entry name" value="Glycos_transf_2"/>
    <property type="match status" value="1"/>
</dbReference>
<feature type="domain" description="Glycosyltransferase subfamily 4-like N-terminal" evidence="4">
    <location>
        <begin position="222"/>
        <end position="383"/>
    </location>
</feature>
<feature type="compositionally biased region" description="Basic and acidic residues" evidence="1">
    <location>
        <begin position="1545"/>
        <end position="1557"/>
    </location>
</feature>
<feature type="domain" description="Glycosyltransferase subfamily 4-like N-terminal" evidence="4">
    <location>
        <begin position="608"/>
        <end position="753"/>
    </location>
</feature>
<feature type="domain" description="Glycosyl transferase family 1" evidence="2">
    <location>
        <begin position="763"/>
        <end position="927"/>
    </location>
</feature>
<dbReference type="EMBL" id="VRTS01000010">
    <property type="protein sequence ID" value="TXK59853.1"/>
    <property type="molecule type" value="Genomic_DNA"/>
</dbReference>
<dbReference type="SUPFAM" id="SSF53448">
    <property type="entry name" value="Nucleotide-diphospho-sugar transferases"/>
    <property type="match status" value="1"/>
</dbReference>
<feature type="compositionally biased region" description="Basic and acidic residues" evidence="1">
    <location>
        <begin position="19"/>
        <end position="35"/>
    </location>
</feature>
<dbReference type="SUPFAM" id="SSF53756">
    <property type="entry name" value="UDP-Glycosyltransferase/glycogen phosphorylase"/>
    <property type="match status" value="2"/>
</dbReference>
<dbReference type="Pfam" id="PF00534">
    <property type="entry name" value="Glycos_transf_1"/>
    <property type="match status" value="1"/>
</dbReference>
<dbReference type="InterPro" id="IPR001173">
    <property type="entry name" value="Glyco_trans_2-like"/>
</dbReference>
<keyword evidence="6" id="KW-1185">Reference proteome</keyword>
<dbReference type="PANTHER" id="PTHR45947">
    <property type="entry name" value="SULFOQUINOVOSYL TRANSFERASE SQD2"/>
    <property type="match status" value="1"/>
</dbReference>
<feature type="region of interest" description="Disordered" evidence="1">
    <location>
        <begin position="1"/>
        <end position="76"/>
    </location>
</feature>
<proteinExistence type="predicted"/>
<evidence type="ECO:0000313" key="6">
    <source>
        <dbReference type="Proteomes" id="UP000321248"/>
    </source>
</evidence>
<dbReference type="Pfam" id="PF13439">
    <property type="entry name" value="Glyco_transf_4"/>
    <property type="match status" value="2"/>
</dbReference>
<evidence type="ECO:0000256" key="1">
    <source>
        <dbReference type="SAM" id="MobiDB-lite"/>
    </source>
</evidence>
<dbReference type="Pfam" id="PF13692">
    <property type="entry name" value="Glyco_trans_1_4"/>
    <property type="match status" value="1"/>
</dbReference>
<dbReference type="Proteomes" id="UP000321248">
    <property type="component" value="Unassembled WGS sequence"/>
</dbReference>
<feature type="region of interest" description="Disordered" evidence="1">
    <location>
        <begin position="1526"/>
        <end position="1578"/>
    </location>
</feature>
<protein>
    <submittedName>
        <fullName evidence="5">Glycosyltransferase</fullName>
    </submittedName>
</protein>
<dbReference type="Gene3D" id="3.90.550.10">
    <property type="entry name" value="Spore Coat Polysaccharide Biosynthesis Protein SpsA, Chain A"/>
    <property type="match status" value="1"/>
</dbReference>
<feature type="compositionally biased region" description="Basic and acidic residues" evidence="1">
    <location>
        <begin position="62"/>
        <end position="73"/>
    </location>
</feature>